<accession>A0A1J5PP40</accession>
<gene>
    <name evidence="1" type="ORF">GALL_458120</name>
</gene>
<sequence>MNFSIKKCLLGAAVLGLISGCGGGDSSSAPAASTLSGLAAVGSPIVNGAVKVVCAVGSALDTQTDATGAGTVTRSGQTLPCAVEVSGGTIGTGGAANASAYHSVATSAGTVNVTPLSDLLIANLSGVDPSTWFAGVSASSLGQINSAALSTSLTKIRTVLAGLTALGSIDPITLPFTAASGNAIDDMLSALWAALASSGVSYSSLLSAATASTISVPAGLGTALSAAYANTTSGGGTKPSNGSGCTGAVATFFAANVRTSTGTIATYNATPNATPTVLGVFANGTTASVTVHSDCTVTVGNITLTAWDGTFFNANNQVDVDMAGIGFRFGHFEKFQNGTSLLGFQDPTNTDAVQFSLP</sequence>
<dbReference type="AlphaFoldDB" id="A0A1J5PP40"/>
<organism evidence="1">
    <name type="scientific">mine drainage metagenome</name>
    <dbReference type="NCBI Taxonomy" id="410659"/>
    <lineage>
        <taxon>unclassified sequences</taxon>
        <taxon>metagenomes</taxon>
        <taxon>ecological metagenomes</taxon>
    </lineage>
</organism>
<evidence type="ECO:0008006" key="2">
    <source>
        <dbReference type="Google" id="ProtNLM"/>
    </source>
</evidence>
<protein>
    <recommendedName>
        <fullName evidence="2">Lipoprotein</fullName>
    </recommendedName>
</protein>
<reference evidence="1" key="1">
    <citation type="submission" date="2016-10" db="EMBL/GenBank/DDBJ databases">
        <title>Sequence of Gallionella enrichment culture.</title>
        <authorList>
            <person name="Poehlein A."/>
            <person name="Muehling M."/>
            <person name="Daniel R."/>
        </authorList>
    </citation>
    <scope>NUCLEOTIDE SEQUENCE</scope>
</reference>
<dbReference type="EMBL" id="MLJW01003219">
    <property type="protein sequence ID" value="OIQ72560.1"/>
    <property type="molecule type" value="Genomic_DNA"/>
</dbReference>
<evidence type="ECO:0000313" key="1">
    <source>
        <dbReference type="EMBL" id="OIQ72560.1"/>
    </source>
</evidence>
<proteinExistence type="predicted"/>
<name>A0A1J5PP40_9ZZZZ</name>
<comment type="caution">
    <text evidence="1">The sequence shown here is derived from an EMBL/GenBank/DDBJ whole genome shotgun (WGS) entry which is preliminary data.</text>
</comment>
<dbReference type="PROSITE" id="PS51257">
    <property type="entry name" value="PROKAR_LIPOPROTEIN"/>
    <property type="match status" value="1"/>
</dbReference>